<name>A0A8J4B242_9CHLO</name>
<dbReference type="InterPro" id="IPR035940">
    <property type="entry name" value="CAP_sf"/>
</dbReference>
<feature type="compositionally biased region" description="Pro residues" evidence="1">
    <location>
        <begin position="31"/>
        <end position="131"/>
    </location>
</feature>
<feature type="domain" description="SCP" evidence="2">
    <location>
        <begin position="154"/>
        <end position="286"/>
    </location>
</feature>
<dbReference type="AlphaFoldDB" id="A0A8J4B242"/>
<organism evidence="3 4">
    <name type="scientific">Volvox africanus</name>
    <dbReference type="NCBI Taxonomy" id="51714"/>
    <lineage>
        <taxon>Eukaryota</taxon>
        <taxon>Viridiplantae</taxon>
        <taxon>Chlorophyta</taxon>
        <taxon>core chlorophytes</taxon>
        <taxon>Chlorophyceae</taxon>
        <taxon>CS clade</taxon>
        <taxon>Chlamydomonadales</taxon>
        <taxon>Volvocaceae</taxon>
        <taxon>Volvox</taxon>
    </lineage>
</organism>
<reference evidence="3" key="1">
    <citation type="journal article" date="2021" name="Proc. Natl. Acad. Sci. U.S.A.">
        <title>Three genomes in the algal genus Volvox reveal the fate of a haploid sex-determining region after a transition to homothallism.</title>
        <authorList>
            <person name="Yamamoto K."/>
            <person name="Hamaji T."/>
            <person name="Kawai-Toyooka H."/>
            <person name="Matsuzaki R."/>
            <person name="Takahashi F."/>
            <person name="Nishimura Y."/>
            <person name="Kawachi M."/>
            <person name="Noguchi H."/>
            <person name="Minakuchi Y."/>
            <person name="Umen J.G."/>
            <person name="Toyoda A."/>
            <person name="Nozaki H."/>
        </authorList>
    </citation>
    <scope>NUCLEOTIDE SEQUENCE</scope>
    <source>
        <strain evidence="3">NIES-3780</strain>
    </source>
</reference>
<dbReference type="Proteomes" id="UP000747399">
    <property type="component" value="Unassembled WGS sequence"/>
</dbReference>
<evidence type="ECO:0000313" key="4">
    <source>
        <dbReference type="Proteomes" id="UP000747399"/>
    </source>
</evidence>
<accession>A0A8J4B242</accession>
<dbReference type="InterPro" id="IPR014044">
    <property type="entry name" value="CAP_dom"/>
</dbReference>
<sequence length="310" mass="33785">WPPADPPQIPEPPSRPEPPNELTLIERLISSPPPPSPPPPSPPPPSPPPPSPMPPSPPPPRPPPPSPPPPHPPPPNPPPQPVANPPIFPTLQLTPPPPSSTSRSPPPGRAQPSPRPSPTPRPPPPSPPPVVLSPSQPDVDPSLDPYLPSSPWYVDPEATVARHNLYRSWHSAPPLAWSARLQADAQSWADNCWFEHSDLPYGENLALGHPDILTAIDGWYSEVSKYNFNVPGFNSTTGQFTQLVWVRTSLVGCAVGVCPDGVSYQGGQWNGKMYVCVYWLPGNYPGQFYENVLPPTQRRRLREARLPDEL</sequence>
<evidence type="ECO:0000313" key="3">
    <source>
        <dbReference type="EMBL" id="GIL49872.1"/>
    </source>
</evidence>
<comment type="caution">
    <text evidence="3">The sequence shown here is derived from an EMBL/GenBank/DDBJ whole genome shotgun (WGS) entry which is preliminary data.</text>
</comment>
<dbReference type="PRINTS" id="PR01217">
    <property type="entry name" value="PRICHEXTENSN"/>
</dbReference>
<feature type="non-terminal residue" evidence="3">
    <location>
        <position position="310"/>
    </location>
</feature>
<feature type="compositionally biased region" description="Pro residues" evidence="1">
    <location>
        <begin position="1"/>
        <end position="19"/>
    </location>
</feature>
<feature type="region of interest" description="Disordered" evidence="1">
    <location>
        <begin position="1"/>
        <end position="144"/>
    </location>
</feature>
<dbReference type="SMART" id="SM00198">
    <property type="entry name" value="SCP"/>
    <property type="match status" value="1"/>
</dbReference>
<evidence type="ECO:0000259" key="2">
    <source>
        <dbReference type="SMART" id="SM00198"/>
    </source>
</evidence>
<protein>
    <recommendedName>
        <fullName evidence="2">SCP domain-containing protein</fullName>
    </recommendedName>
</protein>
<keyword evidence="4" id="KW-1185">Reference proteome</keyword>
<gene>
    <name evidence="3" type="ORF">Vafri_6154</name>
</gene>
<dbReference type="InterPro" id="IPR001283">
    <property type="entry name" value="CRISP-related"/>
</dbReference>
<evidence type="ECO:0000256" key="1">
    <source>
        <dbReference type="SAM" id="MobiDB-lite"/>
    </source>
</evidence>
<dbReference type="PANTHER" id="PTHR10334">
    <property type="entry name" value="CYSTEINE-RICH SECRETORY PROTEIN-RELATED"/>
    <property type="match status" value="1"/>
</dbReference>
<dbReference type="Pfam" id="PF00188">
    <property type="entry name" value="CAP"/>
    <property type="match status" value="1"/>
</dbReference>
<dbReference type="Gene3D" id="3.40.33.10">
    <property type="entry name" value="CAP"/>
    <property type="match status" value="1"/>
</dbReference>
<proteinExistence type="predicted"/>
<dbReference type="EMBL" id="BNCO01000008">
    <property type="protein sequence ID" value="GIL49872.1"/>
    <property type="molecule type" value="Genomic_DNA"/>
</dbReference>
<feature type="compositionally biased region" description="Low complexity" evidence="1">
    <location>
        <begin position="132"/>
        <end position="144"/>
    </location>
</feature>
<dbReference type="SUPFAM" id="SSF55797">
    <property type="entry name" value="PR-1-like"/>
    <property type="match status" value="1"/>
</dbReference>